<keyword evidence="2" id="KW-0812">Transmembrane</keyword>
<evidence type="ECO:0000256" key="3">
    <source>
        <dbReference type="SAM" id="SignalP"/>
    </source>
</evidence>
<evidence type="ECO:0000313" key="5">
    <source>
        <dbReference type="EMBL" id="NYD87606.1"/>
    </source>
</evidence>
<feature type="transmembrane region" description="Helical" evidence="2">
    <location>
        <begin position="338"/>
        <end position="358"/>
    </location>
</feature>
<dbReference type="Proteomes" id="UP000577956">
    <property type="component" value="Unassembled WGS sequence"/>
</dbReference>
<dbReference type="Gene3D" id="2.60.40.230">
    <property type="entry name" value="Neocarzinostatin-like"/>
    <property type="match status" value="1"/>
</dbReference>
<evidence type="ECO:0000313" key="4">
    <source>
        <dbReference type="EMBL" id="GIG33483.1"/>
    </source>
</evidence>
<keyword evidence="2" id="KW-1133">Transmembrane helix</keyword>
<evidence type="ECO:0000313" key="6">
    <source>
        <dbReference type="Proteomes" id="UP000577956"/>
    </source>
</evidence>
<gene>
    <name evidence="5" type="ORF">BKA21_003155</name>
    <name evidence="4" type="ORF">Col01nite_26420</name>
</gene>
<reference evidence="4 7" key="2">
    <citation type="submission" date="2021-01" db="EMBL/GenBank/DDBJ databases">
        <title>Whole genome shotgun sequence of Cellulomonas oligotrophica NBRC 109435.</title>
        <authorList>
            <person name="Komaki H."/>
            <person name="Tamura T."/>
        </authorList>
    </citation>
    <scope>NUCLEOTIDE SEQUENCE [LARGE SCALE GENOMIC DNA]</scope>
    <source>
        <strain evidence="4 7">NBRC 109435</strain>
    </source>
</reference>
<protein>
    <recommendedName>
        <fullName evidence="8">IPT/TIG domain-containing protein</fullName>
    </recommendedName>
</protein>
<keyword evidence="3" id="KW-0732">Signal</keyword>
<sequence>MTAALRNRTAPALTVLLVLVALGLVAPAGPAAAAARVDVVGLDGRAAVAADGTTTLTLTGTGFQSVPSAHGGIYVLFGWVDTTGSWRPSQGGLTGQDLRYVPDSESADNAGHQRFVAFPGSDTAAAANGGVVDADGTWSTTLLVPGARFTATDRSGAPTEVDCTQVTCGVITIGAHGVKNATNETFTPVDVVLPGAAAPAPAGDEPDDATAPEPATSGAPATAAVPSPGAVRVGVDSTTVVQGRVVGFTGQGFTPGEQVVAALAGGLAALGPLVAGAHGEVAGVLQLPADLRPGTHVLGLTAAASGAVAEVELTVVADPVVAAAAAGAAAEPPVTTPATVAVGVAALLLVVLVVSSAATARRRRRAAGAAQPALAGAR</sequence>
<evidence type="ECO:0000256" key="2">
    <source>
        <dbReference type="SAM" id="Phobius"/>
    </source>
</evidence>
<dbReference type="EMBL" id="BONN01000007">
    <property type="protein sequence ID" value="GIG33483.1"/>
    <property type="molecule type" value="Genomic_DNA"/>
</dbReference>
<feature type="chain" id="PRO_5030818035" description="IPT/TIG domain-containing protein" evidence="3">
    <location>
        <begin position="34"/>
        <end position="378"/>
    </location>
</feature>
<comment type="caution">
    <text evidence="5">The sequence shown here is derived from an EMBL/GenBank/DDBJ whole genome shotgun (WGS) entry which is preliminary data.</text>
</comment>
<evidence type="ECO:0000313" key="7">
    <source>
        <dbReference type="Proteomes" id="UP000618382"/>
    </source>
</evidence>
<proteinExistence type="predicted"/>
<keyword evidence="2" id="KW-0472">Membrane</keyword>
<dbReference type="EMBL" id="JACCBK010000001">
    <property type="protein sequence ID" value="NYD87606.1"/>
    <property type="molecule type" value="Genomic_DNA"/>
</dbReference>
<accession>A0A7Y9JZ66</accession>
<keyword evidence="7" id="KW-1185">Reference proteome</keyword>
<reference evidence="5 6" key="1">
    <citation type="submission" date="2020-07" db="EMBL/GenBank/DDBJ databases">
        <title>Sequencing the genomes of 1000 actinobacteria strains.</title>
        <authorList>
            <person name="Klenk H.-P."/>
        </authorList>
    </citation>
    <scope>NUCLEOTIDE SEQUENCE [LARGE SCALE GENOMIC DNA]</scope>
    <source>
        <strain evidence="5 6">DSM 24482</strain>
    </source>
</reference>
<dbReference type="AlphaFoldDB" id="A0A7Y9JZ66"/>
<name>A0A7Y9JZ66_9CELL</name>
<feature type="region of interest" description="Disordered" evidence="1">
    <location>
        <begin position="196"/>
        <end position="228"/>
    </location>
</feature>
<dbReference type="RefSeq" id="WP_203793518.1">
    <property type="nucleotide sequence ID" value="NZ_BAABFI010000012.1"/>
</dbReference>
<evidence type="ECO:0008006" key="8">
    <source>
        <dbReference type="Google" id="ProtNLM"/>
    </source>
</evidence>
<feature type="signal peptide" evidence="3">
    <location>
        <begin position="1"/>
        <end position="33"/>
    </location>
</feature>
<organism evidence="5 6">
    <name type="scientific">Cellulomonas oligotrophica</name>
    <dbReference type="NCBI Taxonomy" id="931536"/>
    <lineage>
        <taxon>Bacteria</taxon>
        <taxon>Bacillati</taxon>
        <taxon>Actinomycetota</taxon>
        <taxon>Actinomycetes</taxon>
        <taxon>Micrococcales</taxon>
        <taxon>Cellulomonadaceae</taxon>
        <taxon>Cellulomonas</taxon>
    </lineage>
</organism>
<evidence type="ECO:0000256" key="1">
    <source>
        <dbReference type="SAM" id="MobiDB-lite"/>
    </source>
</evidence>
<dbReference type="Proteomes" id="UP000618382">
    <property type="component" value="Unassembled WGS sequence"/>
</dbReference>